<sequence>MFKTLEAIASLIHDYTDKEPKPPLHVGEVMDLWTAYTSFQEAQVLYQVGLNSTTDPDLEHALQKALKSSEADTKKLETFLLQEGVPLPTLSSPKPNSETKAVPKGVQLTNEEIASMVSVKIATSTAFCAEAMSKTIRSDVTMIFFEMQIHLMQFALPFKNVMENRGWLHTPPAYIPPGSPGTQ</sequence>
<dbReference type="Proteomes" id="UP001597520">
    <property type="component" value="Unassembled WGS sequence"/>
</dbReference>
<organism evidence="1 2">
    <name type="scientific">Salibacterium lacus</name>
    <dbReference type="NCBI Taxonomy" id="1898109"/>
    <lineage>
        <taxon>Bacteria</taxon>
        <taxon>Bacillati</taxon>
        <taxon>Bacillota</taxon>
        <taxon>Bacilli</taxon>
        <taxon>Bacillales</taxon>
        <taxon>Bacillaceae</taxon>
    </lineage>
</organism>
<protein>
    <submittedName>
        <fullName evidence="1">DUF3231 family protein</fullName>
    </submittedName>
</protein>
<evidence type="ECO:0000313" key="1">
    <source>
        <dbReference type="EMBL" id="MFD2706253.1"/>
    </source>
</evidence>
<gene>
    <name evidence="1" type="ORF">ACFSUB_12325</name>
</gene>
<accession>A0ABW5T407</accession>
<dbReference type="InterPro" id="IPR021617">
    <property type="entry name" value="DUF3231"/>
</dbReference>
<reference evidence="2" key="1">
    <citation type="journal article" date="2019" name="Int. J. Syst. Evol. Microbiol.">
        <title>The Global Catalogue of Microorganisms (GCM) 10K type strain sequencing project: providing services to taxonomists for standard genome sequencing and annotation.</title>
        <authorList>
            <consortium name="The Broad Institute Genomics Platform"/>
            <consortium name="The Broad Institute Genome Sequencing Center for Infectious Disease"/>
            <person name="Wu L."/>
            <person name="Ma J."/>
        </authorList>
    </citation>
    <scope>NUCLEOTIDE SEQUENCE [LARGE SCALE GENOMIC DNA]</scope>
    <source>
        <strain evidence="2">KCTC 33792</strain>
    </source>
</reference>
<keyword evidence="2" id="KW-1185">Reference proteome</keyword>
<dbReference type="InterPro" id="IPR012347">
    <property type="entry name" value="Ferritin-like"/>
</dbReference>
<evidence type="ECO:0000313" key="2">
    <source>
        <dbReference type="Proteomes" id="UP001597520"/>
    </source>
</evidence>
<name>A0ABW5T407_9BACI</name>
<dbReference type="Gene3D" id="1.20.1260.10">
    <property type="match status" value="1"/>
</dbReference>
<proteinExistence type="predicted"/>
<comment type="caution">
    <text evidence="1">The sequence shown here is derived from an EMBL/GenBank/DDBJ whole genome shotgun (WGS) entry which is preliminary data.</text>
</comment>
<dbReference type="EMBL" id="JBHUML010000003">
    <property type="protein sequence ID" value="MFD2706253.1"/>
    <property type="molecule type" value="Genomic_DNA"/>
</dbReference>
<dbReference type="Pfam" id="PF11553">
    <property type="entry name" value="DUF3231"/>
    <property type="match status" value="1"/>
</dbReference>
<dbReference type="RefSeq" id="WP_380713555.1">
    <property type="nucleotide sequence ID" value="NZ_JBHUML010000003.1"/>
</dbReference>